<protein>
    <submittedName>
        <fullName evidence="5">DNA-binding MarR family transcriptional regulator</fullName>
    </submittedName>
</protein>
<evidence type="ECO:0000313" key="5">
    <source>
        <dbReference type="EMBL" id="MBB4631575.1"/>
    </source>
</evidence>
<gene>
    <name evidence="5" type="ORF">GGQ98_001187</name>
</gene>
<dbReference type="Proteomes" id="UP000566324">
    <property type="component" value="Unassembled WGS sequence"/>
</dbReference>
<dbReference type="InterPro" id="IPR023187">
    <property type="entry name" value="Tscrpt_reg_MarR-type_CS"/>
</dbReference>
<dbReference type="SUPFAM" id="SSF46785">
    <property type="entry name" value="Winged helix' DNA-binding domain"/>
    <property type="match status" value="1"/>
</dbReference>
<sequence length="154" mass="16409">MGPIRLDTFLPYRFAVLSDRLSQRLAQVYEGCGLSSPQWRVLAAVAEKPGRSAQDVVRMTPMEKATVSRAVSALIARGLLRREADDRDGRTSRLTLTGEGERLYGEIAPGVLGVEADIAARCDKAGMLAAIDAIEAGLAAQLEDAAVDTVPARG</sequence>
<dbReference type="Gene3D" id="1.10.10.10">
    <property type="entry name" value="Winged helix-like DNA-binding domain superfamily/Winged helix DNA-binding domain"/>
    <property type="match status" value="1"/>
</dbReference>
<keyword evidence="1" id="KW-0805">Transcription regulation</keyword>
<dbReference type="PANTHER" id="PTHR33164:SF43">
    <property type="entry name" value="HTH-TYPE TRANSCRIPTIONAL REPRESSOR YETL"/>
    <property type="match status" value="1"/>
</dbReference>
<organism evidence="5 6">
    <name type="scientific">Sphingosinicella soli</name>
    <dbReference type="NCBI Taxonomy" id="333708"/>
    <lineage>
        <taxon>Bacteria</taxon>
        <taxon>Pseudomonadati</taxon>
        <taxon>Pseudomonadota</taxon>
        <taxon>Alphaproteobacteria</taxon>
        <taxon>Sphingomonadales</taxon>
        <taxon>Sphingosinicellaceae</taxon>
        <taxon>Sphingosinicella</taxon>
    </lineage>
</organism>
<evidence type="ECO:0000256" key="2">
    <source>
        <dbReference type="ARBA" id="ARBA00023125"/>
    </source>
</evidence>
<keyword evidence="6" id="KW-1185">Reference proteome</keyword>
<dbReference type="RefSeq" id="WP_184066519.1">
    <property type="nucleotide sequence ID" value="NZ_JACHNZ010000010.1"/>
</dbReference>
<proteinExistence type="predicted"/>
<keyword evidence="3" id="KW-0804">Transcription</keyword>
<dbReference type="GO" id="GO:0003700">
    <property type="term" value="F:DNA-binding transcription factor activity"/>
    <property type="evidence" value="ECO:0007669"/>
    <property type="project" value="InterPro"/>
</dbReference>
<keyword evidence="2 5" id="KW-0238">DNA-binding</keyword>
<dbReference type="InterPro" id="IPR036390">
    <property type="entry name" value="WH_DNA-bd_sf"/>
</dbReference>
<dbReference type="PROSITE" id="PS50995">
    <property type="entry name" value="HTH_MARR_2"/>
    <property type="match status" value="1"/>
</dbReference>
<accession>A0A7W7B219</accession>
<dbReference type="InterPro" id="IPR039422">
    <property type="entry name" value="MarR/SlyA-like"/>
</dbReference>
<feature type="domain" description="HTH marR-type" evidence="4">
    <location>
        <begin position="7"/>
        <end position="136"/>
    </location>
</feature>
<dbReference type="EMBL" id="JACHNZ010000010">
    <property type="protein sequence ID" value="MBB4631575.1"/>
    <property type="molecule type" value="Genomic_DNA"/>
</dbReference>
<dbReference type="GO" id="GO:0003677">
    <property type="term" value="F:DNA binding"/>
    <property type="evidence" value="ECO:0007669"/>
    <property type="project" value="UniProtKB-KW"/>
</dbReference>
<reference evidence="5 6" key="1">
    <citation type="submission" date="2020-08" db="EMBL/GenBank/DDBJ databases">
        <title>Genomic Encyclopedia of Type Strains, Phase IV (KMG-IV): sequencing the most valuable type-strain genomes for metagenomic binning, comparative biology and taxonomic classification.</title>
        <authorList>
            <person name="Goeker M."/>
        </authorList>
    </citation>
    <scope>NUCLEOTIDE SEQUENCE [LARGE SCALE GENOMIC DNA]</scope>
    <source>
        <strain evidence="5 6">DSM 17328</strain>
    </source>
</reference>
<evidence type="ECO:0000256" key="1">
    <source>
        <dbReference type="ARBA" id="ARBA00023015"/>
    </source>
</evidence>
<dbReference type="InterPro" id="IPR036388">
    <property type="entry name" value="WH-like_DNA-bd_sf"/>
</dbReference>
<evidence type="ECO:0000259" key="4">
    <source>
        <dbReference type="PROSITE" id="PS50995"/>
    </source>
</evidence>
<comment type="caution">
    <text evidence="5">The sequence shown here is derived from an EMBL/GenBank/DDBJ whole genome shotgun (WGS) entry which is preliminary data.</text>
</comment>
<dbReference type="PANTHER" id="PTHR33164">
    <property type="entry name" value="TRANSCRIPTIONAL REGULATOR, MARR FAMILY"/>
    <property type="match status" value="1"/>
</dbReference>
<dbReference type="InterPro" id="IPR000835">
    <property type="entry name" value="HTH_MarR-typ"/>
</dbReference>
<dbReference type="PROSITE" id="PS01117">
    <property type="entry name" value="HTH_MARR_1"/>
    <property type="match status" value="1"/>
</dbReference>
<dbReference type="Pfam" id="PF12802">
    <property type="entry name" value="MarR_2"/>
    <property type="match status" value="1"/>
</dbReference>
<dbReference type="AlphaFoldDB" id="A0A7W7B219"/>
<name>A0A7W7B219_9SPHN</name>
<dbReference type="GO" id="GO:0006950">
    <property type="term" value="P:response to stress"/>
    <property type="evidence" value="ECO:0007669"/>
    <property type="project" value="TreeGrafter"/>
</dbReference>
<evidence type="ECO:0000256" key="3">
    <source>
        <dbReference type="ARBA" id="ARBA00023163"/>
    </source>
</evidence>
<evidence type="ECO:0000313" key="6">
    <source>
        <dbReference type="Proteomes" id="UP000566324"/>
    </source>
</evidence>
<dbReference type="SMART" id="SM00347">
    <property type="entry name" value="HTH_MARR"/>
    <property type="match status" value="1"/>
</dbReference>